<gene>
    <name evidence="8" type="ORF">OJ962_02005</name>
</gene>
<dbReference type="SUPFAM" id="SSF161111">
    <property type="entry name" value="Cation efflux protein transmembrane domain-like"/>
    <property type="match status" value="1"/>
</dbReference>
<protein>
    <submittedName>
        <fullName evidence="8">Cation transporter</fullName>
    </submittedName>
</protein>
<dbReference type="EMBL" id="JAPCID010000002">
    <property type="protein sequence ID" value="MDA0136256.1"/>
    <property type="molecule type" value="Genomic_DNA"/>
</dbReference>
<organism evidence="8 9">
    <name type="scientific">Solirubrobacter deserti</name>
    <dbReference type="NCBI Taxonomy" id="2282478"/>
    <lineage>
        <taxon>Bacteria</taxon>
        <taxon>Bacillati</taxon>
        <taxon>Actinomycetota</taxon>
        <taxon>Thermoleophilia</taxon>
        <taxon>Solirubrobacterales</taxon>
        <taxon>Solirubrobacteraceae</taxon>
        <taxon>Solirubrobacter</taxon>
    </lineage>
</organism>
<dbReference type="PANTHER" id="PTHR43840:SF15">
    <property type="entry name" value="MITOCHONDRIAL METAL TRANSPORTER 1-RELATED"/>
    <property type="match status" value="1"/>
</dbReference>
<sequence>MRYPPGVEIPPELDDVYRRAVRLEWITVAYLISAVVAIYFTLGSSQAMKGAWLEDLLSLAPPIAFLIADRIRYRRPDKDFPYGYHRALEVAFLAGALALLITGLYLIFDSVLKLLAGEHAPIGMVELFDWQVWLGWLMIAALLWSAIPVLIIGRIKTGLALKLHDKVLNADAAMNRADWMTAGAALVGVIGIGFGVWWLDAAAAIVIGADITRDGWKYTRAATADLVDGRPRRLDESGVHALVGQVHEVVGSLDWVEVAAVRMRELGHVISVSVLAVPRAPDDPGLLDHVEDAVQRICTLDWKLQDVVVAVVRELDEAPEDILVRPRSNLAQS</sequence>
<dbReference type="Proteomes" id="UP001147700">
    <property type="component" value="Unassembled WGS sequence"/>
</dbReference>
<feature type="transmembrane region" description="Helical" evidence="6">
    <location>
        <begin position="133"/>
        <end position="153"/>
    </location>
</feature>
<dbReference type="PANTHER" id="PTHR43840">
    <property type="entry name" value="MITOCHONDRIAL METAL TRANSPORTER 1-RELATED"/>
    <property type="match status" value="1"/>
</dbReference>
<keyword evidence="3 6" id="KW-0812">Transmembrane</keyword>
<evidence type="ECO:0000256" key="3">
    <source>
        <dbReference type="ARBA" id="ARBA00022692"/>
    </source>
</evidence>
<comment type="subcellular location">
    <subcellularLocation>
        <location evidence="1">Membrane</location>
        <topology evidence="1">Multi-pass membrane protein</topology>
    </subcellularLocation>
</comment>
<reference evidence="8" key="1">
    <citation type="submission" date="2022-10" db="EMBL/GenBank/DDBJ databases">
        <title>The WGS of Solirubrobacter sp. CPCC 204708.</title>
        <authorList>
            <person name="Jiang Z."/>
        </authorList>
    </citation>
    <scope>NUCLEOTIDE SEQUENCE</scope>
    <source>
        <strain evidence="8">CPCC 204708</strain>
    </source>
</reference>
<proteinExistence type="predicted"/>
<name>A0ABT4RCK3_9ACTN</name>
<dbReference type="RefSeq" id="WP_202953187.1">
    <property type="nucleotide sequence ID" value="NZ_JAPCID010000002.1"/>
</dbReference>
<feature type="transmembrane region" description="Helical" evidence="6">
    <location>
        <begin position="179"/>
        <end position="199"/>
    </location>
</feature>
<dbReference type="Gene3D" id="1.20.1510.10">
    <property type="entry name" value="Cation efflux protein transmembrane domain"/>
    <property type="match status" value="1"/>
</dbReference>
<accession>A0ABT4RCK3</accession>
<dbReference type="Pfam" id="PF01545">
    <property type="entry name" value="Cation_efflux"/>
    <property type="match status" value="1"/>
</dbReference>
<feature type="transmembrane region" description="Helical" evidence="6">
    <location>
        <begin position="21"/>
        <end position="40"/>
    </location>
</feature>
<evidence type="ECO:0000256" key="1">
    <source>
        <dbReference type="ARBA" id="ARBA00004141"/>
    </source>
</evidence>
<keyword evidence="4 6" id="KW-1133">Transmembrane helix</keyword>
<evidence type="ECO:0000256" key="6">
    <source>
        <dbReference type="SAM" id="Phobius"/>
    </source>
</evidence>
<keyword evidence="2" id="KW-0813">Transport</keyword>
<evidence type="ECO:0000256" key="2">
    <source>
        <dbReference type="ARBA" id="ARBA00022448"/>
    </source>
</evidence>
<keyword evidence="5 6" id="KW-0472">Membrane</keyword>
<evidence type="ECO:0000256" key="4">
    <source>
        <dbReference type="ARBA" id="ARBA00022989"/>
    </source>
</evidence>
<evidence type="ECO:0000259" key="7">
    <source>
        <dbReference type="Pfam" id="PF01545"/>
    </source>
</evidence>
<evidence type="ECO:0000313" key="8">
    <source>
        <dbReference type="EMBL" id="MDA0136256.1"/>
    </source>
</evidence>
<dbReference type="InterPro" id="IPR027469">
    <property type="entry name" value="Cation_efflux_TMD_sf"/>
</dbReference>
<evidence type="ECO:0000256" key="5">
    <source>
        <dbReference type="ARBA" id="ARBA00023136"/>
    </source>
</evidence>
<dbReference type="InterPro" id="IPR058533">
    <property type="entry name" value="Cation_efflux_TM"/>
</dbReference>
<feature type="domain" description="Cation efflux protein transmembrane" evidence="7">
    <location>
        <begin position="29"/>
        <end position="226"/>
    </location>
</feature>
<evidence type="ECO:0000313" key="9">
    <source>
        <dbReference type="Proteomes" id="UP001147700"/>
    </source>
</evidence>
<feature type="transmembrane region" description="Helical" evidence="6">
    <location>
        <begin position="90"/>
        <end position="108"/>
    </location>
</feature>
<dbReference type="InterPro" id="IPR050291">
    <property type="entry name" value="CDF_Transporter"/>
</dbReference>
<keyword evidence="9" id="KW-1185">Reference proteome</keyword>
<comment type="caution">
    <text evidence="8">The sequence shown here is derived from an EMBL/GenBank/DDBJ whole genome shotgun (WGS) entry which is preliminary data.</text>
</comment>